<comment type="caution">
    <text evidence="4">The sequence shown here is derived from an EMBL/GenBank/DDBJ whole genome shotgun (WGS) entry which is preliminary data.</text>
</comment>
<dbReference type="GO" id="GO:0004176">
    <property type="term" value="F:ATP-dependent peptidase activity"/>
    <property type="evidence" value="ECO:0007669"/>
    <property type="project" value="InterPro"/>
</dbReference>
<dbReference type="PRINTS" id="PR00830">
    <property type="entry name" value="ENDOLAPTASE"/>
</dbReference>
<evidence type="ECO:0000313" key="4">
    <source>
        <dbReference type="EMBL" id="OWJ54127.1"/>
    </source>
</evidence>
<proteinExistence type="predicted"/>
<evidence type="ECO:0000256" key="1">
    <source>
        <dbReference type="ARBA" id="ARBA00004141"/>
    </source>
</evidence>
<dbReference type="Gene3D" id="3.30.230.10">
    <property type="match status" value="1"/>
</dbReference>
<feature type="domain" description="Lon proteolytic" evidence="3">
    <location>
        <begin position="110"/>
        <end position="188"/>
    </location>
</feature>
<reference evidence="4 5" key="1">
    <citation type="submission" date="2017-05" db="EMBL/GenBank/DDBJ databases">
        <title>The draft genome of the hyperthermophilic archaeon 'Pyrodictium delaneyi strain Hulk', an iron and nitrate reducer, reveals the capacity for sulfate reduction.</title>
        <authorList>
            <person name="Demey L.M."/>
            <person name="Miller C."/>
            <person name="Manzella M."/>
            <person name="Reguera G."/>
            <person name="Kashefi K."/>
        </authorList>
    </citation>
    <scope>NUCLEOTIDE SEQUENCE [LARGE SCALE GENOMIC DNA]</scope>
    <source>
        <strain evidence="4 5">Hulk</strain>
    </source>
</reference>
<dbReference type="InterPro" id="IPR014721">
    <property type="entry name" value="Ribsml_uS5_D2-typ_fold_subgr"/>
</dbReference>
<dbReference type="GO" id="GO:0004252">
    <property type="term" value="F:serine-type endopeptidase activity"/>
    <property type="evidence" value="ECO:0007669"/>
    <property type="project" value="InterPro"/>
</dbReference>
<feature type="transmembrane region" description="Helical" evidence="2">
    <location>
        <begin position="563"/>
        <end position="585"/>
    </location>
</feature>
<keyword evidence="5" id="KW-1185">Reference proteome</keyword>
<keyword evidence="2" id="KW-1133">Transmembrane helix</keyword>
<organism evidence="4 5">
    <name type="scientific">Pyrodictium delaneyi</name>
    <dbReference type="NCBI Taxonomy" id="1273541"/>
    <lineage>
        <taxon>Archaea</taxon>
        <taxon>Thermoproteota</taxon>
        <taxon>Thermoprotei</taxon>
        <taxon>Desulfurococcales</taxon>
        <taxon>Pyrodictiaceae</taxon>
        <taxon>Pyrodictium</taxon>
    </lineage>
</organism>
<dbReference type="AlphaFoldDB" id="A0A211YMR6"/>
<evidence type="ECO:0000256" key="2">
    <source>
        <dbReference type="SAM" id="Phobius"/>
    </source>
</evidence>
<sequence>MGLGGGLNAMQSGMIRTSLAVIMLVLVVTSLYSSVALAEYNASVKLGLLAVDGATGNGIVVDAWLSVRSPGSGQVELEPSDLVEESTVLSTRVAFYLASIVNGLNPRLFDIHVLFETDSPVGGPSASGFIAAASLLALRGLIPDNTTTMTGMVSLTGFILPVAGVSDKVAAAKAAGYKRVLVPLSEASNTTEGIAVEGVCTFEEAASLLSDNYALGTKTSQLSQQPPGPIKSREAEFRQHAELFIEKASQLLDLLPRNETRYVIEMLLDKARNILDNSPYSAASMAFMAFYMAASSVAMEYGFNYLEEKTGLSLDAVLANASSVVEARLQEFSGREICGLWGYEALAAASVRLYLAEHAADSDKPDVRVLALLRALSAESWARLADPDYGPMVSCSLLGRAAEFFVDYMQLSYNYIRSIVGHVLFNIPMPDDRDVSAWISDAKRSLDEGNYPLALGLAVYVISSLEESLSHGARLPASCIDSHVMFLEEVSVLGSGSSLPAALVLEYALGYGDYIENVTKNPLLRESLEIDAITWLLHSLTVEALTADIPAGSQTVSVAWSNYYLLGITVEAVALAVIGYSLAVISRRARAEEV</sequence>
<evidence type="ECO:0000259" key="3">
    <source>
        <dbReference type="Pfam" id="PF05362"/>
    </source>
</evidence>
<accession>A0A211YMR6</accession>
<dbReference type="EMBL" id="NCQP01000007">
    <property type="protein sequence ID" value="OWJ54127.1"/>
    <property type="molecule type" value="Genomic_DNA"/>
</dbReference>
<dbReference type="GO" id="GO:0006508">
    <property type="term" value="P:proteolysis"/>
    <property type="evidence" value="ECO:0007669"/>
    <property type="project" value="InterPro"/>
</dbReference>
<dbReference type="PANTHER" id="PTHR10046">
    <property type="entry name" value="ATP DEPENDENT LON PROTEASE FAMILY MEMBER"/>
    <property type="match status" value="1"/>
</dbReference>
<comment type="subcellular location">
    <subcellularLocation>
        <location evidence="1">Membrane</location>
        <topology evidence="1">Multi-pass membrane protein</topology>
    </subcellularLocation>
</comment>
<keyword evidence="2" id="KW-0812">Transmembrane</keyword>
<dbReference type="InterPro" id="IPR027065">
    <property type="entry name" value="Lon_Prtase"/>
</dbReference>
<dbReference type="GO" id="GO:0016020">
    <property type="term" value="C:membrane"/>
    <property type="evidence" value="ECO:0007669"/>
    <property type="project" value="UniProtKB-SubCell"/>
</dbReference>
<protein>
    <recommendedName>
        <fullName evidence="3">Lon proteolytic domain-containing protein</fullName>
    </recommendedName>
</protein>
<dbReference type="InterPro" id="IPR008269">
    <property type="entry name" value="Lon_proteolytic"/>
</dbReference>
<dbReference type="GO" id="GO:0005524">
    <property type="term" value="F:ATP binding"/>
    <property type="evidence" value="ECO:0007669"/>
    <property type="project" value="InterPro"/>
</dbReference>
<dbReference type="Proteomes" id="UP000196694">
    <property type="component" value="Unassembled WGS sequence"/>
</dbReference>
<dbReference type="Pfam" id="PF05362">
    <property type="entry name" value="Lon_C"/>
    <property type="match status" value="1"/>
</dbReference>
<evidence type="ECO:0000313" key="5">
    <source>
        <dbReference type="Proteomes" id="UP000196694"/>
    </source>
</evidence>
<gene>
    <name evidence="4" type="ORF">Pdsh_09765</name>
</gene>
<name>A0A211YMR6_9CREN</name>
<dbReference type="InterPro" id="IPR020568">
    <property type="entry name" value="Ribosomal_Su5_D2-typ_SF"/>
</dbReference>
<keyword evidence="2" id="KW-0472">Membrane</keyword>
<dbReference type="GO" id="GO:0030163">
    <property type="term" value="P:protein catabolic process"/>
    <property type="evidence" value="ECO:0007669"/>
    <property type="project" value="InterPro"/>
</dbReference>
<dbReference type="SUPFAM" id="SSF54211">
    <property type="entry name" value="Ribosomal protein S5 domain 2-like"/>
    <property type="match status" value="1"/>
</dbReference>